<reference evidence="2" key="1">
    <citation type="journal article" date="2014" name="Front. Microbiol.">
        <title>High frequency of phylogenetically diverse reductive dehalogenase-homologous genes in deep subseafloor sedimentary metagenomes.</title>
        <authorList>
            <person name="Kawai M."/>
            <person name="Futagami T."/>
            <person name="Toyoda A."/>
            <person name="Takaki Y."/>
            <person name="Nishi S."/>
            <person name="Hori S."/>
            <person name="Arai W."/>
            <person name="Tsubouchi T."/>
            <person name="Morono Y."/>
            <person name="Uchiyama I."/>
            <person name="Ito T."/>
            <person name="Fujiyama A."/>
            <person name="Inagaki F."/>
            <person name="Takami H."/>
        </authorList>
    </citation>
    <scope>NUCLEOTIDE SEQUENCE</scope>
    <source>
        <strain evidence="2">Expedition CK06-06</strain>
    </source>
</reference>
<protein>
    <recommendedName>
        <fullName evidence="1">Alpha fucosidase A-like C-terminal domain-containing protein</fullName>
    </recommendedName>
</protein>
<evidence type="ECO:0000313" key="2">
    <source>
        <dbReference type="EMBL" id="GAH63053.1"/>
    </source>
</evidence>
<sequence>IRNARWCLQAAVAAANVLETDGELRAQWQDILDNLVVVDDLDALGFNDDEKRRYYLNAPAFIGIDIGKHIPRPGDGPTWLKKPFNSTAVLPWQWMIHLRNNAFVPERDFPAISEWVRQWRAPNGALRAMGTQGLGFVGHYGEAEGVLQPLQETMLQSWDGCIRLFAAWPKDMAGSFTTLRAEGAFLVSASFRDGSVADVSIHSEKGAHCRVANPWTADMLVVDSDGKAVETTVEGDIVCFDTAVGGDYRLAPAS</sequence>
<accession>X1IZT6</accession>
<dbReference type="Pfam" id="PF21307">
    <property type="entry name" value="Glyco_hydro_95_C"/>
    <property type="match status" value="1"/>
</dbReference>
<organism evidence="2">
    <name type="scientific">marine sediment metagenome</name>
    <dbReference type="NCBI Taxonomy" id="412755"/>
    <lineage>
        <taxon>unclassified sequences</taxon>
        <taxon>metagenomes</taxon>
        <taxon>ecological metagenomes</taxon>
    </lineage>
</organism>
<feature type="non-terminal residue" evidence="2">
    <location>
        <position position="1"/>
    </location>
</feature>
<dbReference type="InterPro" id="IPR008928">
    <property type="entry name" value="6-hairpin_glycosidase_sf"/>
</dbReference>
<dbReference type="Gene3D" id="2.60.40.1180">
    <property type="entry name" value="Golgi alpha-mannosidase II"/>
    <property type="match status" value="1"/>
</dbReference>
<comment type="caution">
    <text evidence="2">The sequence shown here is derived from an EMBL/GenBank/DDBJ whole genome shotgun (WGS) entry which is preliminary data.</text>
</comment>
<dbReference type="EMBL" id="BARU01033024">
    <property type="protein sequence ID" value="GAH63053.1"/>
    <property type="molecule type" value="Genomic_DNA"/>
</dbReference>
<dbReference type="SUPFAM" id="SSF48208">
    <property type="entry name" value="Six-hairpin glycosidases"/>
    <property type="match status" value="1"/>
</dbReference>
<name>X1IZT6_9ZZZZ</name>
<feature type="domain" description="Alpha fucosidase A-like C-terminal" evidence="1">
    <location>
        <begin position="156"/>
        <end position="250"/>
    </location>
</feature>
<dbReference type="InterPro" id="IPR049053">
    <property type="entry name" value="AFCA-like_C"/>
</dbReference>
<dbReference type="AlphaFoldDB" id="X1IZT6"/>
<evidence type="ECO:0000259" key="1">
    <source>
        <dbReference type="Pfam" id="PF21307"/>
    </source>
</evidence>
<dbReference type="GO" id="GO:0005975">
    <property type="term" value="P:carbohydrate metabolic process"/>
    <property type="evidence" value="ECO:0007669"/>
    <property type="project" value="InterPro"/>
</dbReference>
<dbReference type="InterPro" id="IPR013780">
    <property type="entry name" value="Glyco_hydro_b"/>
</dbReference>
<proteinExistence type="predicted"/>
<gene>
    <name evidence="2" type="ORF">S03H2_52002</name>
</gene>